<dbReference type="EMBL" id="JANHOG010001037">
    <property type="protein sequence ID" value="KAJ3545990.1"/>
    <property type="molecule type" value="Genomic_DNA"/>
</dbReference>
<evidence type="ECO:0000313" key="2">
    <source>
        <dbReference type="Proteomes" id="UP001148662"/>
    </source>
</evidence>
<reference evidence="1" key="1">
    <citation type="submission" date="2022-07" db="EMBL/GenBank/DDBJ databases">
        <title>Genome Sequence of Phlebia brevispora.</title>
        <authorList>
            <person name="Buettner E."/>
        </authorList>
    </citation>
    <scope>NUCLEOTIDE SEQUENCE</scope>
    <source>
        <strain evidence="1">MPL23</strain>
    </source>
</reference>
<comment type="caution">
    <text evidence="1">The sequence shown here is derived from an EMBL/GenBank/DDBJ whole genome shotgun (WGS) entry which is preliminary data.</text>
</comment>
<accession>A0ACC1STK5</accession>
<gene>
    <name evidence="1" type="ORF">NM688_g5561</name>
</gene>
<name>A0ACC1STK5_9APHY</name>
<sequence length="727" mass="79303">MPTGDEGNISLDELIEQLSADPEREPIASELGAPPQLQLLSKYIGPFSVDSSLFGAVLRTYISSEGVEWVTDSVCVFDGLEWVKERCAEWYGNKKSEKLAGQLLRDDERGTTTPDVEEGKNKKVSELHEDAEGRVAPVPVGIPKDIEIIVAEPIIDRKSAFVGRACKITDPSQVRFAIVILETWIHSRAAHPIINAWRCQVGSVLHQDNDDDGETAAGGRLAHLLQILEVNNVLVVVTRYFGGILLGPDRFKHINQAARSALELGGFLDVPESQTNNKKSRARPRKRVVAVALRTKWNIGTGARTLVWRRMASTTVTQLGLKDAALLRTQGYIDGKWVDAKEGGKIAVTNPATNEELGTIPEMGLAETKEAVEAASVAFKTWSRTTAKARTSRERHDLLMKFYTLMKEHTEDLSRLITLENGKILTEAKGEIAYSASFLEWFAEEAVRTYGEVIPCPFPGTRNVVIKQPIGVVSILTPWNFPSAMITRKLGAALAAGCTAVIKPPSETPFSALALVELANRAGIPPGVINVVTTHANIADVGRELCENPTVKKVSFTGSTPVAKMLYKYAAGTMKKISIEAGGNAPFIVFDDADIDAAVAGAITCKFRGTGQTCVCANRIYVHSSIYADFASKLAEKVAAFKVGNGLDPETTHWHSCALLQEEERKHARARVVIRGWNVADASEKLEIRVGGSAELAIPRINTTVASTRFYFSPVEILIFWITCTST</sequence>
<proteinExistence type="predicted"/>
<dbReference type="Proteomes" id="UP001148662">
    <property type="component" value="Unassembled WGS sequence"/>
</dbReference>
<keyword evidence="2" id="KW-1185">Reference proteome</keyword>
<evidence type="ECO:0000313" key="1">
    <source>
        <dbReference type="EMBL" id="KAJ3545990.1"/>
    </source>
</evidence>
<protein>
    <submittedName>
        <fullName evidence="1">Uncharacterized protein</fullName>
    </submittedName>
</protein>
<organism evidence="1 2">
    <name type="scientific">Phlebia brevispora</name>
    <dbReference type="NCBI Taxonomy" id="194682"/>
    <lineage>
        <taxon>Eukaryota</taxon>
        <taxon>Fungi</taxon>
        <taxon>Dikarya</taxon>
        <taxon>Basidiomycota</taxon>
        <taxon>Agaricomycotina</taxon>
        <taxon>Agaricomycetes</taxon>
        <taxon>Polyporales</taxon>
        <taxon>Meruliaceae</taxon>
        <taxon>Phlebia</taxon>
    </lineage>
</organism>